<dbReference type="InterPro" id="IPR036305">
    <property type="entry name" value="RGS_sf"/>
</dbReference>
<dbReference type="Proteomes" id="UP000224634">
    <property type="component" value="Unassembled WGS sequence"/>
</dbReference>
<feature type="region of interest" description="Disordered" evidence="1">
    <location>
        <begin position="181"/>
        <end position="220"/>
    </location>
</feature>
<feature type="compositionally biased region" description="Polar residues" evidence="1">
    <location>
        <begin position="183"/>
        <end position="197"/>
    </location>
</feature>
<dbReference type="SUPFAM" id="SSF48097">
    <property type="entry name" value="Regulator of G-protein signaling, RGS"/>
    <property type="match status" value="1"/>
</dbReference>
<dbReference type="OrthoDB" id="5313079at2759"/>
<keyword evidence="3" id="KW-1185">Reference proteome</keyword>
<gene>
    <name evidence="2" type="ORF">AJ80_06596</name>
</gene>
<feature type="compositionally biased region" description="Low complexity" evidence="1">
    <location>
        <begin position="198"/>
        <end position="213"/>
    </location>
</feature>
<feature type="compositionally biased region" description="Polar residues" evidence="1">
    <location>
        <begin position="21"/>
        <end position="37"/>
    </location>
</feature>
<feature type="region of interest" description="Disordered" evidence="1">
    <location>
        <begin position="1"/>
        <end position="37"/>
    </location>
</feature>
<proteinExistence type="predicted"/>
<name>A0A2B7XVX0_POLH7</name>
<dbReference type="AlphaFoldDB" id="A0A2B7XVX0"/>
<organism evidence="2 3">
    <name type="scientific">Polytolypa hystricis (strain UAMH7299)</name>
    <dbReference type="NCBI Taxonomy" id="1447883"/>
    <lineage>
        <taxon>Eukaryota</taxon>
        <taxon>Fungi</taxon>
        <taxon>Dikarya</taxon>
        <taxon>Ascomycota</taxon>
        <taxon>Pezizomycotina</taxon>
        <taxon>Eurotiomycetes</taxon>
        <taxon>Eurotiomycetidae</taxon>
        <taxon>Onygenales</taxon>
        <taxon>Onygenales incertae sedis</taxon>
        <taxon>Polytolypa</taxon>
    </lineage>
</organism>
<comment type="caution">
    <text evidence="2">The sequence shown here is derived from an EMBL/GenBank/DDBJ whole genome shotgun (WGS) entry which is preliminary data.</text>
</comment>
<sequence>MPPTYSPHAPLKLQKRPNPSHPHQQSTTSSDPIPDHTLTSLEHVLSTSPAPLLHYATSHAFSGENILFLLHVRDWKASWTLSRTRIFSRPYTPAQGGELRHNLFAVAVELYLAYVNINTADVPVNLESAVYRKLTDVLGHAAKVVVGNHAPTNKGLRVDILSSSPVTPFASCANDDGDFFDTAPNSTEEPNTFSSSNATTTETRARQQQTTTTIPPSSSKTYEKMLLRSQKSIKDLTSITSNNNNLKNKKKKHRLPKDMYIPVRFDETIFDDAVASIKLLVLRDTWPKYIEYLRVKRKEEEVRTQQQQQQQREEAMGMGDSGAKGRKSGFLGLFSSLK</sequence>
<evidence type="ECO:0000313" key="3">
    <source>
        <dbReference type="Proteomes" id="UP000224634"/>
    </source>
</evidence>
<reference evidence="2 3" key="1">
    <citation type="submission" date="2017-10" db="EMBL/GenBank/DDBJ databases">
        <title>Comparative genomics in systemic dimorphic fungi from Ajellomycetaceae.</title>
        <authorList>
            <person name="Munoz J.F."/>
            <person name="Mcewen J.G."/>
            <person name="Clay O.K."/>
            <person name="Cuomo C.A."/>
        </authorList>
    </citation>
    <scope>NUCLEOTIDE SEQUENCE [LARGE SCALE GENOMIC DNA]</scope>
    <source>
        <strain evidence="2 3">UAMH7299</strain>
    </source>
</reference>
<evidence type="ECO:0000256" key="1">
    <source>
        <dbReference type="SAM" id="MobiDB-lite"/>
    </source>
</evidence>
<dbReference type="EMBL" id="PDNA01000113">
    <property type="protein sequence ID" value="PGH12772.1"/>
    <property type="molecule type" value="Genomic_DNA"/>
</dbReference>
<feature type="region of interest" description="Disordered" evidence="1">
    <location>
        <begin position="304"/>
        <end position="338"/>
    </location>
</feature>
<evidence type="ECO:0008006" key="4">
    <source>
        <dbReference type="Google" id="ProtNLM"/>
    </source>
</evidence>
<accession>A0A2B7XVX0</accession>
<evidence type="ECO:0000313" key="2">
    <source>
        <dbReference type="EMBL" id="PGH12772.1"/>
    </source>
</evidence>
<protein>
    <recommendedName>
        <fullName evidence="4">RGS domain-containing protein</fullName>
    </recommendedName>
</protein>